<keyword evidence="2" id="KW-1185">Reference proteome</keyword>
<dbReference type="AlphaFoldDB" id="A0A371HGG4"/>
<reference evidence="1" key="1">
    <citation type="submission" date="2018-05" db="EMBL/GenBank/DDBJ databases">
        <title>Draft genome of Mucuna pruriens seed.</title>
        <authorList>
            <person name="Nnadi N.E."/>
            <person name="Vos R."/>
            <person name="Hasami M.H."/>
            <person name="Devisetty U.K."/>
            <person name="Aguiy J.C."/>
        </authorList>
    </citation>
    <scope>NUCLEOTIDE SEQUENCE [LARGE SCALE GENOMIC DNA]</scope>
    <source>
        <strain evidence="1">JCA_2017</strain>
    </source>
</reference>
<proteinExistence type="predicted"/>
<evidence type="ECO:0000313" key="2">
    <source>
        <dbReference type="Proteomes" id="UP000257109"/>
    </source>
</evidence>
<organism evidence="1 2">
    <name type="scientific">Mucuna pruriens</name>
    <name type="common">Velvet bean</name>
    <name type="synonym">Dolichos pruriens</name>
    <dbReference type="NCBI Taxonomy" id="157652"/>
    <lineage>
        <taxon>Eukaryota</taxon>
        <taxon>Viridiplantae</taxon>
        <taxon>Streptophyta</taxon>
        <taxon>Embryophyta</taxon>
        <taxon>Tracheophyta</taxon>
        <taxon>Spermatophyta</taxon>
        <taxon>Magnoliopsida</taxon>
        <taxon>eudicotyledons</taxon>
        <taxon>Gunneridae</taxon>
        <taxon>Pentapetalae</taxon>
        <taxon>rosids</taxon>
        <taxon>fabids</taxon>
        <taxon>Fabales</taxon>
        <taxon>Fabaceae</taxon>
        <taxon>Papilionoideae</taxon>
        <taxon>50 kb inversion clade</taxon>
        <taxon>NPAAA clade</taxon>
        <taxon>indigoferoid/millettioid clade</taxon>
        <taxon>Phaseoleae</taxon>
        <taxon>Mucuna</taxon>
    </lineage>
</organism>
<protein>
    <recommendedName>
        <fullName evidence="3">Copia protein</fullName>
    </recommendedName>
</protein>
<feature type="non-terminal residue" evidence="1">
    <location>
        <position position="1"/>
    </location>
</feature>
<dbReference type="OrthoDB" id="1304062at2759"/>
<evidence type="ECO:0008006" key="3">
    <source>
        <dbReference type="Google" id="ProtNLM"/>
    </source>
</evidence>
<dbReference type="EMBL" id="QJKJ01002656">
    <property type="protein sequence ID" value="RDY01887.1"/>
    <property type="molecule type" value="Genomic_DNA"/>
</dbReference>
<sequence>MKSKFTDLEITGRIKPTPLVSIHYDNQTAIVITKNKTHNGKNKHIQLRHNGIKQLLKDGTISINYLNSKGNLLKKKLLLNTVQLKNKLQIFLQNH</sequence>
<gene>
    <name evidence="1" type="ORF">CR513_14734</name>
</gene>
<dbReference type="Proteomes" id="UP000257109">
    <property type="component" value="Unassembled WGS sequence"/>
</dbReference>
<accession>A0A371HGG4</accession>
<evidence type="ECO:0000313" key="1">
    <source>
        <dbReference type="EMBL" id="RDY01887.1"/>
    </source>
</evidence>
<comment type="caution">
    <text evidence="1">The sequence shown here is derived from an EMBL/GenBank/DDBJ whole genome shotgun (WGS) entry which is preliminary data.</text>
</comment>
<name>A0A371HGG4_MUCPR</name>